<evidence type="ECO:0000313" key="2">
    <source>
        <dbReference type="Proteomes" id="UP000178577"/>
    </source>
</evidence>
<protein>
    <submittedName>
        <fullName evidence="1">Uncharacterized protein</fullName>
    </submittedName>
</protein>
<sequence length="79" mass="9704">MILSGFFNSKNTRRISFVTRIKFHRLVQDSANYKVMIDRKRFCESWLHHVFEFLKSFVWVLVIENWNLFRRGGVLIYVY</sequence>
<name>A0A1F5GA94_9BACT</name>
<comment type="caution">
    <text evidence="1">The sequence shown here is derived from an EMBL/GenBank/DDBJ whole genome shotgun (WGS) entry which is preliminary data.</text>
</comment>
<gene>
    <name evidence="1" type="ORF">A2693_04875</name>
</gene>
<evidence type="ECO:0000313" key="1">
    <source>
        <dbReference type="EMBL" id="OGD88803.1"/>
    </source>
</evidence>
<dbReference type="EMBL" id="MFAY01000027">
    <property type="protein sequence ID" value="OGD88803.1"/>
    <property type="molecule type" value="Genomic_DNA"/>
</dbReference>
<organism evidence="1 2">
    <name type="scientific">Candidatus Curtissbacteria bacterium RIFCSPHIGHO2_01_FULL_40_12</name>
    <dbReference type="NCBI Taxonomy" id="1797710"/>
    <lineage>
        <taxon>Bacteria</taxon>
        <taxon>Candidatus Curtissiibacteriota</taxon>
    </lineage>
</organism>
<dbReference type="Proteomes" id="UP000178577">
    <property type="component" value="Unassembled WGS sequence"/>
</dbReference>
<accession>A0A1F5GA94</accession>
<proteinExistence type="predicted"/>
<reference evidence="1 2" key="1">
    <citation type="journal article" date="2016" name="Nat. Commun.">
        <title>Thousands of microbial genomes shed light on interconnected biogeochemical processes in an aquifer system.</title>
        <authorList>
            <person name="Anantharaman K."/>
            <person name="Brown C.T."/>
            <person name="Hug L.A."/>
            <person name="Sharon I."/>
            <person name="Castelle C.J."/>
            <person name="Probst A.J."/>
            <person name="Thomas B.C."/>
            <person name="Singh A."/>
            <person name="Wilkins M.J."/>
            <person name="Karaoz U."/>
            <person name="Brodie E.L."/>
            <person name="Williams K.H."/>
            <person name="Hubbard S.S."/>
            <person name="Banfield J.F."/>
        </authorList>
    </citation>
    <scope>NUCLEOTIDE SEQUENCE [LARGE SCALE GENOMIC DNA]</scope>
</reference>
<dbReference type="AlphaFoldDB" id="A0A1F5GA94"/>